<dbReference type="SUPFAM" id="SSF81606">
    <property type="entry name" value="PP2C-like"/>
    <property type="match status" value="1"/>
</dbReference>
<evidence type="ECO:0000313" key="3">
    <source>
        <dbReference type="Proteomes" id="UP000054886"/>
    </source>
</evidence>
<dbReference type="PROSITE" id="PS51746">
    <property type="entry name" value="PPM_2"/>
    <property type="match status" value="1"/>
</dbReference>
<dbReference type="InterPro" id="IPR036457">
    <property type="entry name" value="PPM-type-like_dom_sf"/>
</dbReference>
<dbReference type="OrthoDB" id="420076at2759"/>
<comment type="caution">
    <text evidence="2">The sequence shown here is derived from an EMBL/GenBank/DDBJ whole genome shotgun (WGS) entry which is preliminary data.</text>
</comment>
<dbReference type="EMBL" id="LLZZ01000043">
    <property type="protein sequence ID" value="KTB11217.1"/>
    <property type="molecule type" value="Genomic_DNA"/>
</dbReference>
<accession>A0A0W0CG20</accession>
<organism evidence="2 3">
    <name type="scientific">Candida glabrata</name>
    <name type="common">Yeast</name>
    <name type="synonym">Torulopsis glabrata</name>
    <dbReference type="NCBI Taxonomy" id="5478"/>
    <lineage>
        <taxon>Eukaryota</taxon>
        <taxon>Fungi</taxon>
        <taxon>Dikarya</taxon>
        <taxon>Ascomycota</taxon>
        <taxon>Saccharomycotina</taxon>
        <taxon>Saccharomycetes</taxon>
        <taxon>Saccharomycetales</taxon>
        <taxon>Saccharomycetaceae</taxon>
        <taxon>Nakaseomyces</taxon>
    </lineage>
</organism>
<name>A0A0W0CG20_CANGB</name>
<dbReference type="GO" id="GO:0005758">
    <property type="term" value="C:mitochondrial intermembrane space"/>
    <property type="evidence" value="ECO:0007669"/>
    <property type="project" value="EnsemblFungi"/>
</dbReference>
<proteinExistence type="predicted"/>
<dbReference type="VEuPathDB" id="FungiDB:B1J91_J08657g"/>
<dbReference type="SMART" id="SM00332">
    <property type="entry name" value="PP2Cc"/>
    <property type="match status" value="1"/>
</dbReference>
<dbReference type="CDD" id="cd00143">
    <property type="entry name" value="PP2Cc"/>
    <property type="match status" value="1"/>
</dbReference>
<protein>
    <submittedName>
        <fullName evidence="2">[Pyruvate dehydrogenase [acetyl-transferring]]-phosphatase 1, mitochondrial</fullName>
    </submittedName>
</protein>
<dbReference type="Proteomes" id="UP000054886">
    <property type="component" value="Unassembled WGS sequence"/>
</dbReference>
<feature type="domain" description="PPM-type phosphatase" evidence="1">
    <location>
        <begin position="152"/>
        <end position="529"/>
    </location>
</feature>
<dbReference type="PANTHER" id="PTHR13832">
    <property type="entry name" value="PROTEIN PHOSPHATASE 2C"/>
    <property type="match status" value="1"/>
</dbReference>
<dbReference type="Pfam" id="PF00481">
    <property type="entry name" value="PP2C"/>
    <property type="match status" value="1"/>
</dbReference>
<dbReference type="GO" id="GO:0005777">
    <property type="term" value="C:peroxisome"/>
    <property type="evidence" value="ECO:0007669"/>
    <property type="project" value="EnsemblFungi"/>
</dbReference>
<dbReference type="GO" id="GO:0004741">
    <property type="term" value="F:[pyruvate dehydrogenase (acetyl-transferring)]-phosphatase activity"/>
    <property type="evidence" value="ECO:0007669"/>
    <property type="project" value="EnsemblFungi"/>
</dbReference>
<dbReference type="Gene3D" id="3.60.40.10">
    <property type="entry name" value="PPM-type phosphatase domain"/>
    <property type="match status" value="1"/>
</dbReference>
<gene>
    <name evidence="2" type="ORF">AO440_003137</name>
</gene>
<dbReference type="VEuPathDB" id="FungiDB:GVI51_J08503"/>
<evidence type="ECO:0000259" key="1">
    <source>
        <dbReference type="PROSITE" id="PS51746"/>
    </source>
</evidence>
<dbReference type="InterPro" id="IPR015655">
    <property type="entry name" value="PP2C"/>
</dbReference>
<dbReference type="AlphaFoldDB" id="A0A0W0CG20"/>
<reference evidence="2 3" key="1">
    <citation type="submission" date="2015-10" db="EMBL/GenBank/DDBJ databases">
        <title>Draft genomes sequences of Candida glabrata isolates 1A, 1B, 2A, 2B, 3A and 3B.</title>
        <authorList>
            <person name="Haavelsrud O.E."/>
            <person name="Gaustad P."/>
        </authorList>
    </citation>
    <scope>NUCLEOTIDE SEQUENCE [LARGE SCALE GENOMIC DNA]</scope>
    <source>
        <strain evidence="2">910700640</strain>
    </source>
</reference>
<dbReference type="VEuPathDB" id="FungiDB:CAGL0J08657g"/>
<dbReference type="PANTHER" id="PTHR13832:SF792">
    <property type="entry name" value="GM14286P"/>
    <property type="match status" value="1"/>
</dbReference>
<keyword evidence="2" id="KW-0670">Pyruvate</keyword>
<evidence type="ECO:0000313" key="2">
    <source>
        <dbReference type="EMBL" id="KTB11217.1"/>
    </source>
</evidence>
<dbReference type="VEuPathDB" id="FungiDB:GWK60_J08481"/>
<sequence>MSSLSRIVNLKKSSKLAKGALRVGSRGLHMRPMARLGSSTLLLRELNLALVSGGLMYLTYSYFSEKRNPLEVFKAFKEYSTIHNDGGKLISSSGGSQNGNADFKILSQEEVDRRLRAREQSFFVKRNKGLVRYDVAQLPSNNPIEDNHVEKLITFPSPDGSKPLKDREDEAFDNDLYFFGIFDGHSGAFTSAKLSTDLVPYVAHQIADVYQQHNKALTSDYTHNMNFDVALEKGFVQLDNDIVYHSLGKLLKEPTNDNMLAALPAISGSCALLAVYNSYESTVKVAVTGDSRALIGGLDSNGEWYVKSLSTDQTGDNLEEVQRIRSEHPGEDNVVRNGRVLGSLQPSRAFGDYRYKVKEIDGKKLSDLPDHLKLYFRKEPRDFKTPPYVTAKPVVTTAKVNDNTKFMVLASDGLFELLSNAEIAALVVKWMEKHSDDTKVKSLSFKKQLPKVKDLSTDSESQRPAFRYRKDQSLENMSYFLEDANVATHLIRNALSAGGQNEYVSTLVSIPAPMSRKYRDDLTVTVAFFGENNSSVVPDTQTILPNLDATTPVQSKL</sequence>
<dbReference type="InterPro" id="IPR001932">
    <property type="entry name" value="PPM-type_phosphatase-like_dom"/>
</dbReference>